<gene>
    <name evidence="4" type="ORF">ERS132440_01765</name>
</gene>
<reference evidence="4 5" key="1">
    <citation type="submission" date="2016-02" db="EMBL/GenBank/DDBJ databases">
        <authorList>
            <consortium name="Pathogen Informatics"/>
        </authorList>
    </citation>
    <scope>NUCLEOTIDE SEQUENCE [LARGE SCALE GENOMIC DNA]</scope>
    <source>
        <strain evidence="4 5">LSS78</strain>
    </source>
</reference>
<comment type="subcellular location">
    <subcellularLocation>
        <location evidence="1">Endomembrane system</location>
        <topology evidence="1">Multi-pass membrane protein</topology>
    </subcellularLocation>
</comment>
<evidence type="ECO:0000313" key="4">
    <source>
        <dbReference type="EMBL" id="CYV79633.1"/>
    </source>
</evidence>
<dbReference type="GO" id="GO:0016020">
    <property type="term" value="C:membrane"/>
    <property type="evidence" value="ECO:0007669"/>
    <property type="project" value="InterPro"/>
</dbReference>
<sequence>MTSKVKGTVQGLLSGMFWGLDTALNGVVLTLAPFILTDNRLVSGALLLAFFHDFISALLLTVGMGVRGELKGFVSLLRKRSAHFVILAALFAGPLGMRSYLIAVDLIGSSLTATISAMYPAVAAVLGAVFLKDYLNKRGWFGLALTILAIIILGYTNLSSFNSLFWGVLAALLCVFGWASESVITAYGMKEDISPKQALLIRQWTSSLAYLIFMSFEGQIVYSLSQVVTSASMLLLVVLATIGTLSYRCYYSAIDTIGPVKATGLNVTYSIWTVVFSIFLLGGFMDVRLIICGILIIVGSSLVIKS</sequence>
<dbReference type="EMBL" id="FIIB01000018">
    <property type="protein sequence ID" value="CYV79633.1"/>
    <property type="molecule type" value="Genomic_DNA"/>
</dbReference>
<name>A0A0Z8KWR0_STRSU</name>
<feature type="domain" description="EamA" evidence="3">
    <location>
        <begin position="7"/>
        <end position="153"/>
    </location>
</feature>
<dbReference type="InterPro" id="IPR000620">
    <property type="entry name" value="EamA_dom"/>
</dbReference>
<dbReference type="AlphaFoldDB" id="A0A0Z8KWR0"/>
<feature type="domain" description="EamA" evidence="3">
    <location>
        <begin position="166"/>
        <end position="304"/>
    </location>
</feature>
<comment type="similarity">
    <text evidence="2">Belongs to the EamA transporter family.</text>
</comment>
<dbReference type="SUPFAM" id="SSF103481">
    <property type="entry name" value="Multidrug resistance efflux transporter EmrE"/>
    <property type="match status" value="2"/>
</dbReference>
<evidence type="ECO:0000259" key="3">
    <source>
        <dbReference type="Pfam" id="PF00892"/>
    </source>
</evidence>
<organism evidence="4 5">
    <name type="scientific">Streptococcus suis</name>
    <dbReference type="NCBI Taxonomy" id="1307"/>
    <lineage>
        <taxon>Bacteria</taxon>
        <taxon>Bacillati</taxon>
        <taxon>Bacillota</taxon>
        <taxon>Bacilli</taxon>
        <taxon>Lactobacillales</taxon>
        <taxon>Streptococcaceae</taxon>
        <taxon>Streptococcus</taxon>
    </lineage>
</organism>
<dbReference type="PANTHER" id="PTHR22911">
    <property type="entry name" value="ACYL-MALONYL CONDENSING ENZYME-RELATED"/>
    <property type="match status" value="1"/>
</dbReference>
<evidence type="ECO:0000256" key="2">
    <source>
        <dbReference type="ARBA" id="ARBA00007362"/>
    </source>
</evidence>
<dbReference type="Pfam" id="PF00892">
    <property type="entry name" value="EamA"/>
    <property type="match status" value="2"/>
</dbReference>
<evidence type="ECO:0000313" key="5">
    <source>
        <dbReference type="Proteomes" id="UP000074356"/>
    </source>
</evidence>
<accession>A0A0Z8KWR0</accession>
<evidence type="ECO:0000256" key="1">
    <source>
        <dbReference type="ARBA" id="ARBA00004127"/>
    </source>
</evidence>
<proteinExistence type="inferred from homology"/>
<dbReference type="RefSeq" id="WP_024411761.1">
    <property type="nucleotide sequence ID" value="NZ_CEGW01000007.1"/>
</dbReference>
<protein>
    <submittedName>
        <fullName evidence="4">Drug/metabolite transporter (DMT) superfamily permease</fullName>
    </submittedName>
</protein>
<dbReference type="InterPro" id="IPR037185">
    <property type="entry name" value="EmrE-like"/>
</dbReference>
<dbReference type="Proteomes" id="UP000074356">
    <property type="component" value="Unassembled WGS sequence"/>
</dbReference>
<dbReference type="PANTHER" id="PTHR22911:SF137">
    <property type="entry name" value="SOLUTE CARRIER FAMILY 35 MEMBER G2-RELATED"/>
    <property type="match status" value="1"/>
</dbReference>